<dbReference type="Proteomes" id="UP000183994">
    <property type="component" value="Unassembled WGS sequence"/>
</dbReference>
<dbReference type="EMBL" id="FQZU01000007">
    <property type="protein sequence ID" value="SHJ40890.1"/>
    <property type="molecule type" value="Genomic_DNA"/>
</dbReference>
<dbReference type="Pfam" id="PF01258">
    <property type="entry name" value="zf-dskA_traR"/>
    <property type="match status" value="1"/>
</dbReference>
<dbReference type="OrthoDB" id="1121111at2"/>
<keyword evidence="2" id="KW-0863">Zinc-finger</keyword>
<dbReference type="SUPFAM" id="SSF57716">
    <property type="entry name" value="Glucocorticoid receptor-like (DNA-binding domain)"/>
    <property type="match status" value="1"/>
</dbReference>
<reference evidence="7" key="1">
    <citation type="submission" date="2016-11" db="EMBL/GenBank/DDBJ databases">
        <authorList>
            <person name="Varghese N."/>
            <person name="Submissions S."/>
        </authorList>
    </citation>
    <scope>NUCLEOTIDE SEQUENCE [LARGE SCALE GENOMIC DNA]</scope>
    <source>
        <strain evidence="7">DSM 16219</strain>
    </source>
</reference>
<dbReference type="InterPro" id="IPR000962">
    <property type="entry name" value="Znf_DskA_TraR"/>
</dbReference>
<dbReference type="GO" id="GO:0008270">
    <property type="term" value="F:zinc ion binding"/>
    <property type="evidence" value="ECO:0007669"/>
    <property type="project" value="UniProtKB-KW"/>
</dbReference>
<evidence type="ECO:0000256" key="1">
    <source>
        <dbReference type="ARBA" id="ARBA00022723"/>
    </source>
</evidence>
<protein>
    <submittedName>
        <fullName evidence="6">Transcriptional regulator, TraR/DksA family</fullName>
    </submittedName>
</protein>
<keyword evidence="3" id="KW-0862">Zinc</keyword>
<dbReference type="AlphaFoldDB" id="A0A1M6J2E2"/>
<evidence type="ECO:0000256" key="2">
    <source>
        <dbReference type="ARBA" id="ARBA00022771"/>
    </source>
</evidence>
<organism evidence="6 7">
    <name type="scientific">Desulfatibacillum alkenivorans DSM 16219</name>
    <dbReference type="NCBI Taxonomy" id="1121393"/>
    <lineage>
        <taxon>Bacteria</taxon>
        <taxon>Pseudomonadati</taxon>
        <taxon>Thermodesulfobacteriota</taxon>
        <taxon>Desulfobacteria</taxon>
        <taxon>Desulfobacterales</taxon>
        <taxon>Desulfatibacillaceae</taxon>
        <taxon>Desulfatibacillum</taxon>
    </lineage>
</organism>
<sequence length="112" mass="12275">MDEKQKQELKIKILEQIESLKKDIASLAEATRPISPDNAIGRISRMEAINAKSVNEKALANAKARMNGLMRALDNIGDPDFGYCAICDEEIPMGRIMLVPESGVCVKCAQKA</sequence>
<evidence type="ECO:0000313" key="7">
    <source>
        <dbReference type="Proteomes" id="UP000183994"/>
    </source>
</evidence>
<keyword evidence="7" id="KW-1185">Reference proteome</keyword>
<dbReference type="PANTHER" id="PTHR33823:SF4">
    <property type="entry name" value="GENERAL STRESS PROTEIN 16O"/>
    <property type="match status" value="1"/>
</dbReference>
<name>A0A1M6J2E2_9BACT</name>
<evidence type="ECO:0000256" key="4">
    <source>
        <dbReference type="PROSITE-ProRule" id="PRU00510"/>
    </source>
</evidence>
<evidence type="ECO:0000313" key="6">
    <source>
        <dbReference type="EMBL" id="SHJ40890.1"/>
    </source>
</evidence>
<evidence type="ECO:0000256" key="3">
    <source>
        <dbReference type="ARBA" id="ARBA00022833"/>
    </source>
</evidence>
<dbReference type="PROSITE" id="PS51128">
    <property type="entry name" value="ZF_DKSA_2"/>
    <property type="match status" value="1"/>
</dbReference>
<proteinExistence type="predicted"/>
<dbReference type="STRING" id="1121393.SAMN02745216_01602"/>
<keyword evidence="1" id="KW-0479">Metal-binding</keyword>
<accession>A0A1M6J2E2</accession>
<feature type="zinc finger region" description="dksA C4-type" evidence="4">
    <location>
        <begin position="84"/>
        <end position="108"/>
    </location>
</feature>
<feature type="domain" description="Zinc finger DksA/TraR C4-type" evidence="5">
    <location>
        <begin position="80"/>
        <end position="111"/>
    </location>
</feature>
<gene>
    <name evidence="6" type="ORF">SAMN02745216_01602</name>
</gene>
<dbReference type="Gene3D" id="1.20.120.910">
    <property type="entry name" value="DksA, coiled-coil domain"/>
    <property type="match status" value="1"/>
</dbReference>
<evidence type="ECO:0000259" key="5">
    <source>
        <dbReference type="Pfam" id="PF01258"/>
    </source>
</evidence>
<dbReference type="RefSeq" id="WP_073474747.1">
    <property type="nucleotide sequence ID" value="NZ_FQZU01000007.1"/>
</dbReference>
<dbReference type="PANTHER" id="PTHR33823">
    <property type="entry name" value="RNA POLYMERASE-BINDING TRANSCRIPTION FACTOR DKSA-RELATED"/>
    <property type="match status" value="1"/>
</dbReference>